<name>A0ABT2QBC8_9EURY</name>
<dbReference type="Gene3D" id="3.90.79.10">
    <property type="entry name" value="Nucleoside Triphosphate Pyrophosphohydrolase"/>
    <property type="match status" value="1"/>
</dbReference>
<evidence type="ECO:0000313" key="2">
    <source>
        <dbReference type="Proteomes" id="UP001320972"/>
    </source>
</evidence>
<gene>
    <name evidence="1" type="ORF">OB955_05660</name>
</gene>
<protein>
    <submittedName>
        <fullName evidence="1">NUDIX domain-containing protein</fullName>
    </submittedName>
</protein>
<evidence type="ECO:0000313" key="1">
    <source>
        <dbReference type="EMBL" id="MCU4972220.1"/>
    </source>
</evidence>
<dbReference type="Proteomes" id="UP001320972">
    <property type="component" value="Unassembled WGS sequence"/>
</dbReference>
<organism evidence="1 2">
    <name type="scientific">Natronoglomus mannanivorans</name>
    <dbReference type="NCBI Taxonomy" id="2979990"/>
    <lineage>
        <taxon>Archaea</taxon>
        <taxon>Methanobacteriati</taxon>
        <taxon>Methanobacteriota</taxon>
        <taxon>Stenosarchaea group</taxon>
        <taxon>Halobacteria</taxon>
        <taxon>Halobacteriales</taxon>
        <taxon>Natrialbaceae</taxon>
        <taxon>Natronoglomus</taxon>
    </lineage>
</organism>
<dbReference type="InterPro" id="IPR015797">
    <property type="entry name" value="NUDIX_hydrolase-like_dom_sf"/>
</dbReference>
<proteinExistence type="predicted"/>
<dbReference type="SUPFAM" id="SSF55811">
    <property type="entry name" value="Nudix"/>
    <property type="match status" value="1"/>
</dbReference>
<sequence>MESLLDPASLRGQEGVEFRDERCVDDREGFDYFASIDGLVAVGITNRAGAILLMNSPHGWRVPYGPVDPAENEDWVAVGRRIGAELTGVDVSISRAERVGKITHRLEDGFEDGGREGTARETTSYDVVLRSTPVTGEPVADDPSFDPWDDLELEWFDAVPNDAYWDHGDAVDDIRTFLE</sequence>
<dbReference type="EMBL" id="JAOPKB010000002">
    <property type="protein sequence ID" value="MCU4972220.1"/>
    <property type="molecule type" value="Genomic_DNA"/>
</dbReference>
<comment type="caution">
    <text evidence="1">The sequence shown here is derived from an EMBL/GenBank/DDBJ whole genome shotgun (WGS) entry which is preliminary data.</text>
</comment>
<dbReference type="RefSeq" id="WP_338007241.1">
    <property type="nucleotide sequence ID" value="NZ_JAOPKB010000002.1"/>
</dbReference>
<keyword evidence="2" id="KW-1185">Reference proteome</keyword>
<accession>A0ABT2QBC8</accession>
<reference evidence="1 2" key="1">
    <citation type="submission" date="2022-09" db="EMBL/GenBank/DDBJ databases">
        <title>Enrichment on poylsaccharides allowed isolation of novel metabolic and taxonomic groups of Haloarchaea.</title>
        <authorList>
            <person name="Sorokin D.Y."/>
            <person name="Elcheninov A.G."/>
            <person name="Khizhniak T.V."/>
            <person name="Kolganova T.V."/>
            <person name="Kublanov I.V."/>
        </authorList>
    </citation>
    <scope>NUCLEOTIDE SEQUENCE [LARGE SCALE GENOMIC DNA]</scope>
    <source>
        <strain evidence="1 2">AArc-m2/3/4</strain>
    </source>
</reference>